<feature type="transmembrane region" description="Helical" evidence="9">
    <location>
        <begin position="138"/>
        <end position="160"/>
    </location>
</feature>
<dbReference type="STRING" id="229919.GCA_001050195_03624"/>
<keyword evidence="4" id="KW-1003">Cell membrane</keyword>
<proteinExistence type="inferred from homology"/>
<feature type="transmembrane region" description="Helical" evidence="9">
    <location>
        <begin position="35"/>
        <end position="57"/>
    </location>
</feature>
<dbReference type="InterPro" id="IPR003362">
    <property type="entry name" value="Bact_transf"/>
</dbReference>
<feature type="transmembrane region" description="Helical" evidence="9">
    <location>
        <begin position="317"/>
        <end position="336"/>
    </location>
</feature>
<evidence type="ECO:0000256" key="7">
    <source>
        <dbReference type="ARBA" id="ARBA00022989"/>
    </source>
</evidence>
<comment type="subcellular location">
    <subcellularLocation>
        <location evidence="2">Cell membrane</location>
    </subcellularLocation>
    <subcellularLocation>
        <location evidence="1">Membrane</location>
        <topology evidence="1">Multi-pass membrane protein</topology>
    </subcellularLocation>
</comment>
<keyword evidence="8 9" id="KW-0472">Membrane</keyword>
<evidence type="ECO:0000256" key="1">
    <source>
        <dbReference type="ARBA" id="ARBA00004141"/>
    </source>
</evidence>
<evidence type="ECO:0000256" key="8">
    <source>
        <dbReference type="ARBA" id="ARBA00023136"/>
    </source>
</evidence>
<keyword evidence="5 11" id="KW-0808">Transferase</keyword>
<dbReference type="PANTHER" id="PTHR30576">
    <property type="entry name" value="COLANIC BIOSYNTHESIS UDP-GLUCOSE LIPID CARRIER TRANSFERASE"/>
    <property type="match status" value="1"/>
</dbReference>
<keyword evidence="6 9" id="KW-0812">Transmembrane</keyword>
<gene>
    <name evidence="11" type="ORF">DEQ80_06335</name>
</gene>
<dbReference type="EMBL" id="DPBP01000026">
    <property type="protein sequence ID" value="HCE17459.1"/>
    <property type="molecule type" value="Genomic_DNA"/>
</dbReference>
<dbReference type="Pfam" id="PF13727">
    <property type="entry name" value="CoA_binding_3"/>
    <property type="match status" value="1"/>
</dbReference>
<dbReference type="GO" id="GO:0016780">
    <property type="term" value="F:phosphotransferase activity, for other substituted phosphate groups"/>
    <property type="evidence" value="ECO:0007669"/>
    <property type="project" value="TreeGrafter"/>
</dbReference>
<evidence type="ECO:0000256" key="3">
    <source>
        <dbReference type="ARBA" id="ARBA00006464"/>
    </source>
</evidence>
<evidence type="ECO:0000256" key="9">
    <source>
        <dbReference type="SAM" id="Phobius"/>
    </source>
</evidence>
<evidence type="ECO:0000313" key="12">
    <source>
        <dbReference type="Proteomes" id="UP000264141"/>
    </source>
</evidence>
<name>A0A3D1JFU9_9CHLR</name>
<dbReference type="InterPro" id="IPR017475">
    <property type="entry name" value="EPS_sugar_tfrase"/>
</dbReference>
<reference evidence="11 12" key="1">
    <citation type="journal article" date="2018" name="Nat. Biotechnol.">
        <title>A standardized bacterial taxonomy based on genome phylogeny substantially revises the tree of life.</title>
        <authorList>
            <person name="Parks D.H."/>
            <person name="Chuvochina M."/>
            <person name="Waite D.W."/>
            <person name="Rinke C."/>
            <person name="Skarshewski A."/>
            <person name="Chaumeil P.A."/>
            <person name="Hugenholtz P."/>
        </authorList>
    </citation>
    <scope>NUCLEOTIDE SEQUENCE [LARGE SCALE GENOMIC DNA]</scope>
    <source>
        <strain evidence="11">UBA8781</strain>
    </source>
</reference>
<dbReference type="Gene3D" id="3.40.50.720">
    <property type="entry name" value="NAD(P)-binding Rossmann-like Domain"/>
    <property type="match status" value="1"/>
</dbReference>
<feature type="domain" description="Bacterial sugar transferase" evidence="10">
    <location>
        <begin position="310"/>
        <end position="498"/>
    </location>
</feature>
<feature type="transmembrane region" description="Helical" evidence="9">
    <location>
        <begin position="77"/>
        <end position="99"/>
    </location>
</feature>
<sequence length="503" mass="57276">MRLSNTRAFPFEYETVQSRISQAKQSLVHAHQWKLFVLALILLDFLSVGLAFRVAYFVRFNLGFPLFRLEVVPNYEFYIHLVYVLIPGWLLLYAFFGLYNRQYLLSGTREYARIFSATLTGMLLVIVVGFLGPDFVVARGWLVASWLLAFLFTSGGRFLVRRLIRIFREKGFFIAPALIIGANEEGQLLAEQLSDWKYSGLNVLGYVDNHPPAEGSMGAHPLPYLGGTPALDELVRRFGIEELVVATSAISREDLLDLFKKYGVGSGVNLRLSSGLYEIITTGLDVTEIASVPLVKVNKVRLTGVDRVLKNLMDYSIALLLMIPLLPVMGIIALLIKLDSPGPVIHRRRVMGVNGKTFDAFKFRTMYVNGDKILEQYPELKEELARMHKLKDDPRVTRVGKFLRKFSLDELPQLFNVLRHEMSIVGPRMISPAEINEYRKYGINLLTVRPGITGLWQVSGRSDVSYDERVRLDMYYIRNWTVWLDLQLLLRTIPAVIKGRGAY</sequence>
<evidence type="ECO:0000259" key="10">
    <source>
        <dbReference type="Pfam" id="PF02397"/>
    </source>
</evidence>
<organism evidence="11 12">
    <name type="scientific">Anaerolinea thermolimosa</name>
    <dbReference type="NCBI Taxonomy" id="229919"/>
    <lineage>
        <taxon>Bacteria</taxon>
        <taxon>Bacillati</taxon>
        <taxon>Chloroflexota</taxon>
        <taxon>Anaerolineae</taxon>
        <taxon>Anaerolineales</taxon>
        <taxon>Anaerolineaceae</taxon>
        <taxon>Anaerolinea</taxon>
    </lineage>
</organism>
<comment type="similarity">
    <text evidence="3">Belongs to the bacterial sugar transferase family.</text>
</comment>
<dbReference type="NCBIfam" id="TIGR03025">
    <property type="entry name" value="EPS_sugtrans"/>
    <property type="match status" value="1"/>
</dbReference>
<dbReference type="PANTHER" id="PTHR30576:SF4">
    <property type="entry name" value="UNDECAPRENYL-PHOSPHATE GALACTOSE PHOSPHOTRANSFERASE"/>
    <property type="match status" value="1"/>
</dbReference>
<evidence type="ECO:0000256" key="4">
    <source>
        <dbReference type="ARBA" id="ARBA00022475"/>
    </source>
</evidence>
<dbReference type="Proteomes" id="UP000264141">
    <property type="component" value="Unassembled WGS sequence"/>
</dbReference>
<evidence type="ECO:0000256" key="5">
    <source>
        <dbReference type="ARBA" id="ARBA00022679"/>
    </source>
</evidence>
<evidence type="ECO:0000256" key="2">
    <source>
        <dbReference type="ARBA" id="ARBA00004236"/>
    </source>
</evidence>
<comment type="caution">
    <text evidence="11">The sequence shown here is derived from an EMBL/GenBank/DDBJ whole genome shotgun (WGS) entry which is preliminary data.</text>
</comment>
<protein>
    <submittedName>
        <fullName evidence="11">Sugar transferase</fullName>
    </submittedName>
</protein>
<evidence type="ECO:0000313" key="11">
    <source>
        <dbReference type="EMBL" id="HCE17459.1"/>
    </source>
</evidence>
<dbReference type="GO" id="GO:0005886">
    <property type="term" value="C:plasma membrane"/>
    <property type="evidence" value="ECO:0007669"/>
    <property type="project" value="UniProtKB-SubCell"/>
</dbReference>
<evidence type="ECO:0000256" key="6">
    <source>
        <dbReference type="ARBA" id="ARBA00022692"/>
    </source>
</evidence>
<feature type="transmembrane region" description="Helical" evidence="9">
    <location>
        <begin position="111"/>
        <end position="132"/>
    </location>
</feature>
<dbReference type="Pfam" id="PF02397">
    <property type="entry name" value="Bac_transf"/>
    <property type="match status" value="1"/>
</dbReference>
<dbReference type="AlphaFoldDB" id="A0A3D1JFU9"/>
<accession>A0A3D1JFU9</accession>
<keyword evidence="7 9" id="KW-1133">Transmembrane helix</keyword>